<feature type="domain" description="Letm1 RBD" evidence="1">
    <location>
        <begin position="341"/>
        <end position="396"/>
    </location>
</feature>
<dbReference type="Proteomes" id="UP000281985">
    <property type="component" value="Unassembled WGS sequence"/>
</dbReference>
<sequence length="399" mass="45887">MNPSASGWIKKHLKSFHSGIATFENGMDDMYGSLRARGFVYGASVSTSFKEEANLLKWTEEERTKVNLFDALAFAYYDTIDNASDEDCIKTIVQFYAFINKKQSAFHIQLGKESPYEQLEKLLQKRIQTNEPLFKKNFSHLITNALLFTDVLAFDHFLLTDNNPINYARELEAVITNTIWLALKKKEEKEKYDDLLIKLFESSIHYNSKIAHKATSLDEINFKQFDYEITRRYILDLAALAVWDDNQLDKAEYTFIQDLGKVLALPEDVIAASTMFVHQFITKNKGKITYLNYSNPVKHFYTQTSGTVTKLILRNKNRLITEIIQSKDLVVLLGQSTRRDLNKKEKQIVKEQLLDICKSVPSLAIFILPGGGILLPLLTKFIPQLLPSAFNENRIDKEE</sequence>
<evidence type="ECO:0000259" key="1">
    <source>
        <dbReference type="Pfam" id="PF07766"/>
    </source>
</evidence>
<dbReference type="Pfam" id="PF07766">
    <property type="entry name" value="LETM1_RBD"/>
    <property type="match status" value="1"/>
</dbReference>
<dbReference type="AlphaFoldDB" id="A0A3M0FTW2"/>
<dbReference type="NCBIfam" id="NF040639">
    <property type="entry name" value="LETM1_rel_film"/>
    <property type="match status" value="1"/>
</dbReference>
<organism evidence="2 3">
    <name type="scientific">Dokdonia sinensis</name>
    <dbReference type="NCBI Taxonomy" id="2479847"/>
    <lineage>
        <taxon>Bacteria</taxon>
        <taxon>Pseudomonadati</taxon>
        <taxon>Bacteroidota</taxon>
        <taxon>Flavobacteriia</taxon>
        <taxon>Flavobacteriales</taxon>
        <taxon>Flavobacteriaceae</taxon>
        <taxon>Dokdonia</taxon>
    </lineage>
</organism>
<proteinExistence type="predicted"/>
<dbReference type="GO" id="GO:0043022">
    <property type="term" value="F:ribosome binding"/>
    <property type="evidence" value="ECO:0007669"/>
    <property type="project" value="InterPro"/>
</dbReference>
<gene>
    <name evidence="2" type="ORF">EAX61_16050</name>
</gene>
<dbReference type="EMBL" id="REFV01000024">
    <property type="protein sequence ID" value="RMB56091.1"/>
    <property type="molecule type" value="Genomic_DNA"/>
</dbReference>
<comment type="caution">
    <text evidence="2">The sequence shown here is derived from an EMBL/GenBank/DDBJ whole genome shotgun (WGS) entry which is preliminary data.</text>
</comment>
<evidence type="ECO:0000313" key="3">
    <source>
        <dbReference type="Proteomes" id="UP000281985"/>
    </source>
</evidence>
<keyword evidence="3" id="KW-1185">Reference proteome</keyword>
<name>A0A3M0FTW2_9FLAO</name>
<dbReference type="OrthoDB" id="1421172at2"/>
<evidence type="ECO:0000313" key="2">
    <source>
        <dbReference type="EMBL" id="RMB56091.1"/>
    </source>
</evidence>
<dbReference type="RefSeq" id="WP_121918731.1">
    <property type="nucleotide sequence ID" value="NZ_REFV01000024.1"/>
</dbReference>
<dbReference type="InterPro" id="IPR033122">
    <property type="entry name" value="LETM1-like_RBD"/>
</dbReference>
<protein>
    <recommendedName>
        <fullName evidence="1">Letm1 RBD domain-containing protein</fullName>
    </recommendedName>
</protein>
<reference evidence="2 3" key="1">
    <citation type="submission" date="2018-10" db="EMBL/GenBank/DDBJ databases">
        <title>Dokdonia luteus sp. nov., isolated from sea water.</title>
        <authorList>
            <person name="Zhou L.Y."/>
            <person name="Du Z.J."/>
        </authorList>
    </citation>
    <scope>NUCLEOTIDE SEQUENCE [LARGE SCALE GENOMIC DNA]</scope>
    <source>
        <strain evidence="2 3">SH27</strain>
    </source>
</reference>
<accession>A0A3M0FTW2</accession>